<dbReference type="EMBL" id="JAYXHS010000001">
    <property type="protein sequence ID" value="MEC5385135.1"/>
    <property type="molecule type" value="Genomic_DNA"/>
</dbReference>
<keyword evidence="7" id="KW-0732">Signal</keyword>
<keyword evidence="5 6" id="KW-0408">Iron</keyword>
<gene>
    <name evidence="9" type="ORF">VVD49_05330</name>
</gene>
<evidence type="ECO:0000256" key="2">
    <source>
        <dbReference type="ARBA" id="ARBA00022617"/>
    </source>
</evidence>
<evidence type="ECO:0000256" key="5">
    <source>
        <dbReference type="ARBA" id="ARBA00023004"/>
    </source>
</evidence>
<sequence length="135" mass="13869">MNRITRLALPVALVIATSLLVACTQKEEVSKEETATLIAPVAKVELSGAAPAAAGKADPKHVFETVCAACHTTGAAGAPKMGDKAAWAPRIATGKDTLYKVALTGRNAMPPKGGNPSLSDDDVKAVVDYIVSQSK</sequence>
<comment type="caution">
    <text evidence="9">The sequence shown here is derived from an EMBL/GenBank/DDBJ whole genome shotgun (WGS) entry which is preliminary data.</text>
</comment>
<dbReference type="InterPro" id="IPR009056">
    <property type="entry name" value="Cyt_c-like_dom"/>
</dbReference>
<dbReference type="PANTHER" id="PTHR40942">
    <property type="match status" value="1"/>
</dbReference>
<evidence type="ECO:0000259" key="8">
    <source>
        <dbReference type="PROSITE" id="PS51007"/>
    </source>
</evidence>
<dbReference type="Pfam" id="PF13442">
    <property type="entry name" value="Cytochrome_CBB3"/>
    <property type="match status" value="1"/>
</dbReference>
<protein>
    <submittedName>
        <fullName evidence="9">C-type cytochrome</fullName>
    </submittedName>
</protein>
<evidence type="ECO:0000256" key="1">
    <source>
        <dbReference type="ARBA" id="ARBA00022448"/>
    </source>
</evidence>
<dbReference type="PROSITE" id="PS51257">
    <property type="entry name" value="PROKAR_LIPOPROTEIN"/>
    <property type="match status" value="1"/>
</dbReference>
<evidence type="ECO:0000256" key="6">
    <source>
        <dbReference type="PROSITE-ProRule" id="PRU00433"/>
    </source>
</evidence>
<dbReference type="Proteomes" id="UP001331561">
    <property type="component" value="Unassembled WGS sequence"/>
</dbReference>
<keyword evidence="1" id="KW-0813">Transport</keyword>
<evidence type="ECO:0000313" key="9">
    <source>
        <dbReference type="EMBL" id="MEC5385135.1"/>
    </source>
</evidence>
<reference evidence="9 10" key="1">
    <citation type="submission" date="2024-01" db="EMBL/GenBank/DDBJ databases">
        <title>Uliginosibacterium soil sp. nov.</title>
        <authorList>
            <person name="Lv Y."/>
        </authorList>
    </citation>
    <scope>NUCLEOTIDE SEQUENCE [LARGE SCALE GENOMIC DNA]</scope>
    <source>
        <strain evidence="9 10">H3</strain>
    </source>
</reference>
<dbReference type="Gene3D" id="1.10.760.10">
    <property type="entry name" value="Cytochrome c-like domain"/>
    <property type="match status" value="1"/>
</dbReference>
<dbReference type="PANTHER" id="PTHR40942:SF2">
    <property type="entry name" value="CYTOCHROME-RELATED"/>
    <property type="match status" value="1"/>
</dbReference>
<dbReference type="InterPro" id="IPR036909">
    <property type="entry name" value="Cyt_c-like_dom_sf"/>
</dbReference>
<feature type="chain" id="PRO_5045176134" evidence="7">
    <location>
        <begin position="23"/>
        <end position="135"/>
    </location>
</feature>
<accession>A0ABU6K0J2</accession>
<name>A0ABU6K0J2_9RHOO</name>
<evidence type="ECO:0000256" key="4">
    <source>
        <dbReference type="ARBA" id="ARBA00022982"/>
    </source>
</evidence>
<feature type="domain" description="Cytochrome c" evidence="8">
    <location>
        <begin position="54"/>
        <end position="134"/>
    </location>
</feature>
<dbReference type="RefSeq" id="WP_327598099.1">
    <property type="nucleotide sequence ID" value="NZ_JAYXHS010000001.1"/>
</dbReference>
<dbReference type="PRINTS" id="PR00607">
    <property type="entry name" value="CYTCHROMECIE"/>
</dbReference>
<evidence type="ECO:0000256" key="7">
    <source>
        <dbReference type="SAM" id="SignalP"/>
    </source>
</evidence>
<keyword evidence="4" id="KW-0249">Electron transport</keyword>
<feature type="signal peptide" evidence="7">
    <location>
        <begin position="1"/>
        <end position="22"/>
    </location>
</feature>
<dbReference type="InterPro" id="IPR002323">
    <property type="entry name" value="Cyt_CIE"/>
</dbReference>
<keyword evidence="2 6" id="KW-0349">Heme</keyword>
<proteinExistence type="predicted"/>
<dbReference type="SUPFAM" id="SSF46626">
    <property type="entry name" value="Cytochrome c"/>
    <property type="match status" value="1"/>
</dbReference>
<keyword evidence="3 6" id="KW-0479">Metal-binding</keyword>
<evidence type="ECO:0000256" key="3">
    <source>
        <dbReference type="ARBA" id="ARBA00022723"/>
    </source>
</evidence>
<organism evidence="9 10">
    <name type="scientific">Uliginosibacterium silvisoli</name>
    <dbReference type="NCBI Taxonomy" id="3114758"/>
    <lineage>
        <taxon>Bacteria</taxon>
        <taxon>Pseudomonadati</taxon>
        <taxon>Pseudomonadota</taxon>
        <taxon>Betaproteobacteria</taxon>
        <taxon>Rhodocyclales</taxon>
        <taxon>Zoogloeaceae</taxon>
        <taxon>Uliginosibacterium</taxon>
    </lineage>
</organism>
<evidence type="ECO:0000313" key="10">
    <source>
        <dbReference type="Proteomes" id="UP001331561"/>
    </source>
</evidence>
<dbReference type="PROSITE" id="PS51007">
    <property type="entry name" value="CYTC"/>
    <property type="match status" value="1"/>
</dbReference>
<keyword evidence="10" id="KW-1185">Reference proteome</keyword>